<proteinExistence type="predicted"/>
<organism evidence="2 3">
    <name type="scientific">Rhynchosporium agropyri</name>
    <dbReference type="NCBI Taxonomy" id="914238"/>
    <lineage>
        <taxon>Eukaryota</taxon>
        <taxon>Fungi</taxon>
        <taxon>Dikarya</taxon>
        <taxon>Ascomycota</taxon>
        <taxon>Pezizomycotina</taxon>
        <taxon>Leotiomycetes</taxon>
        <taxon>Helotiales</taxon>
        <taxon>Ploettnerulaceae</taxon>
        <taxon>Rhynchosporium</taxon>
    </lineage>
</organism>
<feature type="region of interest" description="Disordered" evidence="1">
    <location>
        <begin position="1"/>
        <end position="20"/>
    </location>
</feature>
<dbReference type="AlphaFoldDB" id="A0A1E1KT80"/>
<evidence type="ECO:0000313" key="3">
    <source>
        <dbReference type="Proteomes" id="UP000178912"/>
    </source>
</evidence>
<feature type="region of interest" description="Disordered" evidence="1">
    <location>
        <begin position="38"/>
        <end position="90"/>
    </location>
</feature>
<dbReference type="Proteomes" id="UP000178912">
    <property type="component" value="Unassembled WGS sequence"/>
</dbReference>
<reference evidence="3" key="1">
    <citation type="submission" date="2016-03" db="EMBL/GenBank/DDBJ databases">
        <authorList>
            <person name="Guldener U."/>
        </authorList>
    </citation>
    <scope>NUCLEOTIDE SEQUENCE [LARGE SCALE GENOMIC DNA]</scope>
    <source>
        <strain evidence="3">04CH-RAC-A.6.1</strain>
    </source>
</reference>
<sequence>MCFGSINPRIDHGADQDPPSRIIEIHSFSDLNTASTLSYEGTMSSSSKEKKKPFHNEESNLPSYPTKLYRDPGHRLSPEDEGCAEKELVS</sequence>
<feature type="compositionally biased region" description="Basic and acidic residues" evidence="1">
    <location>
        <begin position="68"/>
        <end position="90"/>
    </location>
</feature>
<protein>
    <submittedName>
        <fullName evidence="2">Uncharacterized protein</fullName>
    </submittedName>
</protein>
<dbReference type="EMBL" id="FJUX01000050">
    <property type="protein sequence ID" value="CZT01232.1"/>
    <property type="molecule type" value="Genomic_DNA"/>
</dbReference>
<keyword evidence="3" id="KW-1185">Reference proteome</keyword>
<name>A0A1E1KT80_9HELO</name>
<evidence type="ECO:0000256" key="1">
    <source>
        <dbReference type="SAM" id="MobiDB-lite"/>
    </source>
</evidence>
<accession>A0A1E1KT80</accession>
<evidence type="ECO:0000313" key="2">
    <source>
        <dbReference type="EMBL" id="CZT01232.1"/>
    </source>
</evidence>
<gene>
    <name evidence="2" type="ORF">RAG0_08968</name>
</gene>